<feature type="binding site" evidence="12">
    <location>
        <position position="170"/>
    </location>
    <ligand>
        <name>Mg(2+)</name>
        <dbReference type="ChEBI" id="CHEBI:18420"/>
    </ligand>
</feature>
<dbReference type="Gene3D" id="3.40.50.1000">
    <property type="entry name" value="HAD superfamily/HAD-like"/>
    <property type="match status" value="1"/>
</dbReference>
<dbReference type="AlphaFoldDB" id="A0A4P6LYP8"/>
<evidence type="ECO:0000256" key="7">
    <source>
        <dbReference type="ARBA" id="ARBA00044926"/>
    </source>
</evidence>
<evidence type="ECO:0000256" key="13">
    <source>
        <dbReference type="PIRSR" id="PIRSR610972-4"/>
    </source>
</evidence>
<dbReference type="RefSeq" id="WP_130180408.1">
    <property type="nucleotide sequence ID" value="NZ_CP035945.1"/>
</dbReference>
<evidence type="ECO:0000256" key="9">
    <source>
        <dbReference type="ARBA" id="ARBA00044991"/>
    </source>
</evidence>
<dbReference type="PANTHER" id="PTHR46193:SF18">
    <property type="entry name" value="HEXITOL PHOSPHATASE B"/>
    <property type="match status" value="1"/>
</dbReference>
<dbReference type="SFLD" id="SFLDS00003">
    <property type="entry name" value="Haloacid_Dehalogenase"/>
    <property type="match status" value="1"/>
</dbReference>
<dbReference type="InterPro" id="IPR010972">
    <property type="entry name" value="Beta-PGM"/>
</dbReference>
<dbReference type="Gene3D" id="1.10.150.240">
    <property type="entry name" value="Putative phosphatase, domain 2"/>
    <property type="match status" value="1"/>
</dbReference>
<sequence>MKYKGIIFDLDGVICHTDKYHYQAWKALADKLGIYFDEEINNRLRGVSRMESFEIILEKYDGDMQEEGKVRYAAEKNDLYRELLKNMTTEDLAPEVKAVLDELRSRGLLLAIGSSSRNAGFILERLGLSGYFDAVSDGNNISRSKPDPEVFQKAAEYLKLQPGDCLVVEDAQSGLEAAFAGGMDCAAIGDAVKCGKATYNLNTFSDLLTAIS</sequence>
<feature type="binding site" evidence="12">
    <location>
        <position position="11"/>
    </location>
    <ligand>
        <name>Mg(2+)</name>
        <dbReference type="ChEBI" id="CHEBI:18420"/>
    </ligand>
</feature>
<dbReference type="NCBIfam" id="TIGR01990">
    <property type="entry name" value="bPGM"/>
    <property type="match status" value="1"/>
</dbReference>
<dbReference type="KEGG" id="bpro:PMF13cell1_01625"/>
<dbReference type="Pfam" id="PF00702">
    <property type="entry name" value="Hydrolase"/>
    <property type="match status" value="1"/>
</dbReference>
<dbReference type="InterPro" id="IPR036412">
    <property type="entry name" value="HAD-like_sf"/>
</dbReference>
<gene>
    <name evidence="14" type="primary">yvdM</name>
    <name evidence="14" type="ORF">PMF13cell1_01625</name>
</gene>
<keyword evidence="4 12" id="KW-0460">Magnesium</keyword>
<feature type="binding site" evidence="11">
    <location>
        <position position="52"/>
    </location>
    <ligand>
        <name>substrate</name>
    </ligand>
</feature>
<evidence type="ECO:0000256" key="6">
    <source>
        <dbReference type="ARBA" id="ARBA00023277"/>
    </source>
</evidence>
<comment type="similarity">
    <text evidence="1">Belongs to the HAD-like hydrolase superfamily. CbbY/CbbZ/Gph/YieH family.</text>
</comment>
<protein>
    <recommendedName>
        <fullName evidence="9">Beta-phosphoglucomutase</fullName>
        <ecNumber evidence="8">5.4.2.6</ecNumber>
    </recommendedName>
</protein>
<dbReference type="EC" id="5.4.2.6" evidence="8"/>
<dbReference type="SUPFAM" id="SSF56784">
    <property type="entry name" value="HAD-like"/>
    <property type="match status" value="1"/>
</dbReference>
<evidence type="ECO:0000256" key="3">
    <source>
        <dbReference type="ARBA" id="ARBA00022723"/>
    </source>
</evidence>
<dbReference type="GO" id="GO:0008801">
    <property type="term" value="F:beta-phosphoglucomutase activity"/>
    <property type="evidence" value="ECO:0007669"/>
    <property type="project" value="UniProtKB-EC"/>
</dbReference>
<comment type="cofactor">
    <cofactor evidence="12">
        <name>Mg(2+)</name>
        <dbReference type="ChEBI" id="CHEBI:18420"/>
    </cofactor>
    <text evidence="12">Binds 2 magnesium ions per subunit.</text>
</comment>
<keyword evidence="3 12" id="KW-0479">Metal-binding</keyword>
<dbReference type="EMBL" id="CP035945">
    <property type="protein sequence ID" value="QBE96087.1"/>
    <property type="molecule type" value="Genomic_DNA"/>
</dbReference>
<dbReference type="NCBIfam" id="TIGR02009">
    <property type="entry name" value="PGMB-YQAB-SF"/>
    <property type="match status" value="1"/>
</dbReference>
<feature type="active site" description="Proton donor/acceptor" evidence="10">
    <location>
        <position position="11"/>
    </location>
</feature>
<evidence type="ECO:0000313" key="14">
    <source>
        <dbReference type="EMBL" id="QBE96087.1"/>
    </source>
</evidence>
<dbReference type="NCBIfam" id="TIGR01549">
    <property type="entry name" value="HAD-SF-IA-v1"/>
    <property type="match status" value="1"/>
</dbReference>
<dbReference type="PANTHER" id="PTHR46193">
    <property type="entry name" value="6-PHOSPHOGLUCONATE PHOSPHATASE"/>
    <property type="match status" value="1"/>
</dbReference>
<evidence type="ECO:0000256" key="4">
    <source>
        <dbReference type="ARBA" id="ARBA00022842"/>
    </source>
</evidence>
<feature type="binding site" evidence="11">
    <location>
        <begin position="44"/>
        <end position="49"/>
    </location>
    <ligand>
        <name>substrate</name>
    </ligand>
</feature>
<evidence type="ECO:0000256" key="5">
    <source>
        <dbReference type="ARBA" id="ARBA00023235"/>
    </source>
</evidence>
<keyword evidence="5 14" id="KW-0413">Isomerase</keyword>
<proteinExistence type="inferred from homology"/>
<keyword evidence="2" id="KW-0597">Phosphoprotein</keyword>
<organism evidence="14 15">
    <name type="scientific">Blautia producta</name>
    <dbReference type="NCBI Taxonomy" id="33035"/>
    <lineage>
        <taxon>Bacteria</taxon>
        <taxon>Bacillati</taxon>
        <taxon>Bacillota</taxon>
        <taxon>Clostridia</taxon>
        <taxon>Lachnospirales</taxon>
        <taxon>Lachnospiraceae</taxon>
        <taxon>Blautia</taxon>
    </lineage>
</organism>
<evidence type="ECO:0000256" key="10">
    <source>
        <dbReference type="PIRSR" id="PIRSR610972-1"/>
    </source>
</evidence>
<keyword evidence="6" id="KW-0119">Carbohydrate metabolism</keyword>
<feature type="active site" description="Nucleophile" evidence="10">
    <location>
        <position position="9"/>
    </location>
</feature>
<evidence type="ECO:0000313" key="15">
    <source>
        <dbReference type="Proteomes" id="UP000289794"/>
    </source>
</evidence>
<feature type="site" description="Important for catalytic activity and assists the phosphoryl transfer reaction to Asp8 by balancing charge and orienting the reacting groups" evidence="13">
    <location>
        <position position="114"/>
    </location>
</feature>
<feature type="binding site" evidence="12">
    <location>
        <position position="9"/>
    </location>
    <ligand>
        <name>Mg(2+)</name>
        <dbReference type="ChEBI" id="CHEBI:18420"/>
    </ligand>
</feature>
<feature type="binding site" evidence="11">
    <location>
        <begin position="114"/>
        <end position="118"/>
    </location>
    <ligand>
        <name>substrate</name>
    </ligand>
</feature>
<dbReference type="CDD" id="cd02598">
    <property type="entry name" value="HAD_BPGM"/>
    <property type="match status" value="1"/>
</dbReference>
<name>A0A4P6LYP8_9FIRM</name>
<dbReference type="InterPro" id="IPR051600">
    <property type="entry name" value="Beta-PGM-like"/>
</dbReference>
<dbReference type="SFLD" id="SFLDG01129">
    <property type="entry name" value="C1.5:_HAD__Beta-PGM__Phosphata"/>
    <property type="match status" value="1"/>
</dbReference>
<dbReference type="NCBIfam" id="TIGR01509">
    <property type="entry name" value="HAD-SF-IA-v3"/>
    <property type="match status" value="1"/>
</dbReference>
<evidence type="ECO:0000256" key="11">
    <source>
        <dbReference type="PIRSR" id="PIRSR610972-2"/>
    </source>
</evidence>
<dbReference type="GO" id="GO:0000287">
    <property type="term" value="F:magnesium ion binding"/>
    <property type="evidence" value="ECO:0007669"/>
    <property type="project" value="InterPro"/>
</dbReference>
<feature type="binding site" evidence="11">
    <location>
        <position position="25"/>
    </location>
    <ligand>
        <name>substrate</name>
    </ligand>
</feature>
<dbReference type="InterPro" id="IPR023214">
    <property type="entry name" value="HAD_sf"/>
</dbReference>
<feature type="binding site" evidence="11">
    <location>
        <begin position="9"/>
        <end position="11"/>
    </location>
    <ligand>
        <name>substrate</name>
    </ligand>
</feature>
<dbReference type="Proteomes" id="UP000289794">
    <property type="component" value="Chromosome"/>
</dbReference>
<feature type="site" description="Important for catalytic activity and assists the phosphoryl transfer reaction to Asp8 by balancing charge and orienting the reacting groups" evidence="13">
    <location>
        <position position="145"/>
    </location>
</feature>
<comment type="catalytic activity">
    <reaction evidence="7">
        <text>beta-D-glucose 1-phosphate = beta-D-glucose 6-phosphate</text>
        <dbReference type="Rhea" id="RHEA:20113"/>
        <dbReference type="ChEBI" id="CHEBI:57684"/>
        <dbReference type="ChEBI" id="CHEBI:58247"/>
        <dbReference type="EC" id="5.4.2.6"/>
    </reaction>
</comment>
<feature type="binding site" evidence="12">
    <location>
        <position position="169"/>
    </location>
    <ligand>
        <name>Mg(2+)</name>
        <dbReference type="ChEBI" id="CHEBI:18420"/>
    </ligand>
</feature>
<feature type="binding site" evidence="11">
    <location>
        <position position="76"/>
    </location>
    <ligand>
        <name>substrate</name>
    </ligand>
</feature>
<feature type="binding site" evidence="11">
    <location>
        <position position="145"/>
    </location>
    <ligand>
        <name>substrate</name>
    </ligand>
</feature>
<evidence type="ECO:0000256" key="1">
    <source>
        <dbReference type="ARBA" id="ARBA00006171"/>
    </source>
</evidence>
<dbReference type="SFLD" id="SFLDG01135">
    <property type="entry name" value="C1.5.6:_HAD__Beta-PGM__Phospha"/>
    <property type="match status" value="1"/>
</dbReference>
<dbReference type="InterPro" id="IPR006439">
    <property type="entry name" value="HAD-SF_hydro_IA"/>
</dbReference>
<dbReference type="GO" id="GO:0005975">
    <property type="term" value="P:carbohydrate metabolic process"/>
    <property type="evidence" value="ECO:0007669"/>
    <property type="project" value="InterPro"/>
</dbReference>
<dbReference type="InterPro" id="IPR010976">
    <property type="entry name" value="B-phosphoglucomutase_hydrolase"/>
</dbReference>
<accession>A0A4P6LYP8</accession>
<dbReference type="InterPro" id="IPR023198">
    <property type="entry name" value="PGP-like_dom2"/>
</dbReference>
<evidence type="ECO:0000256" key="2">
    <source>
        <dbReference type="ARBA" id="ARBA00022553"/>
    </source>
</evidence>
<reference evidence="14 15" key="1">
    <citation type="submission" date="2019-01" db="EMBL/GenBank/DDBJ databases">
        <title>PMF-metabolizing Aryl O-demethylase.</title>
        <authorList>
            <person name="Kim M."/>
        </authorList>
    </citation>
    <scope>NUCLEOTIDE SEQUENCE [LARGE SCALE GENOMIC DNA]</scope>
    <source>
        <strain evidence="14 15">PMF1</strain>
    </source>
</reference>
<evidence type="ECO:0000256" key="8">
    <source>
        <dbReference type="ARBA" id="ARBA00044968"/>
    </source>
</evidence>
<evidence type="ECO:0000256" key="12">
    <source>
        <dbReference type="PIRSR" id="PIRSR610972-3"/>
    </source>
</evidence>